<sequence length="393" mass="42131">MIFTPHCLLSRVAETCELDADFLKEAVNDKESFQHFLDDVINDYDVPADDIVLGLLDESVNGHRVSAKSPYQPAPSLNSCIFSTAGSTETKLCSSVSSSFPMTTCSSQWMKQADLFRTTFAVAATTFAVAATTTVTLSSTTVLPSSSSSSTFTMSSATEKKSELQDSLLDEDIDDTSVTVSLSADDDDDRFDWSVGSSLVPDAADLKATIDDNNNVFAAEQKEVCGDCLSVSVSHQISNGVCLLCSAARLMKAKDSCSCQGPDYFSSGPLRLGIPDLSPGNPSPGGGKRKSEADDDDSSCLDNDSAWKRARLCGEVSEGSSVEFSSAGGSETGGVLDHVTVSSTRDCQERPNPDEEKCMDSKKDHLLDILWLFHPDTSVSEDSLPLMTEQRFL</sequence>
<dbReference type="AlphaFoldDB" id="A0A2T7P538"/>
<proteinExistence type="predicted"/>
<dbReference type="OrthoDB" id="10679071at2759"/>
<evidence type="ECO:0000313" key="2">
    <source>
        <dbReference type="EMBL" id="PVD28539.1"/>
    </source>
</evidence>
<feature type="region of interest" description="Disordered" evidence="1">
    <location>
        <begin position="270"/>
        <end position="300"/>
    </location>
</feature>
<protein>
    <submittedName>
        <fullName evidence="2">Uncharacterized protein</fullName>
    </submittedName>
</protein>
<evidence type="ECO:0000256" key="1">
    <source>
        <dbReference type="SAM" id="MobiDB-lite"/>
    </source>
</evidence>
<reference evidence="2 3" key="1">
    <citation type="submission" date="2018-04" db="EMBL/GenBank/DDBJ databases">
        <title>The genome of golden apple snail Pomacea canaliculata provides insight into stress tolerance and invasive adaptation.</title>
        <authorList>
            <person name="Liu C."/>
            <person name="Liu B."/>
            <person name="Ren Y."/>
            <person name="Zhang Y."/>
            <person name="Wang H."/>
            <person name="Li S."/>
            <person name="Jiang F."/>
            <person name="Yin L."/>
            <person name="Zhang G."/>
            <person name="Qian W."/>
            <person name="Fan W."/>
        </authorList>
    </citation>
    <scope>NUCLEOTIDE SEQUENCE [LARGE SCALE GENOMIC DNA]</scope>
    <source>
        <strain evidence="2">SZHN2017</strain>
        <tissue evidence="2">Muscle</tissue>
    </source>
</reference>
<dbReference type="EMBL" id="PZQS01000006">
    <property type="protein sequence ID" value="PVD28539.1"/>
    <property type="molecule type" value="Genomic_DNA"/>
</dbReference>
<comment type="caution">
    <text evidence="2">The sequence shown here is derived from an EMBL/GenBank/DDBJ whole genome shotgun (WGS) entry which is preliminary data.</text>
</comment>
<organism evidence="2 3">
    <name type="scientific">Pomacea canaliculata</name>
    <name type="common">Golden apple snail</name>
    <dbReference type="NCBI Taxonomy" id="400727"/>
    <lineage>
        <taxon>Eukaryota</taxon>
        <taxon>Metazoa</taxon>
        <taxon>Spiralia</taxon>
        <taxon>Lophotrochozoa</taxon>
        <taxon>Mollusca</taxon>
        <taxon>Gastropoda</taxon>
        <taxon>Caenogastropoda</taxon>
        <taxon>Architaenioglossa</taxon>
        <taxon>Ampullarioidea</taxon>
        <taxon>Ampullariidae</taxon>
        <taxon>Pomacea</taxon>
    </lineage>
</organism>
<accession>A0A2T7P538</accession>
<dbReference type="Proteomes" id="UP000245119">
    <property type="component" value="Linkage Group LG6"/>
</dbReference>
<name>A0A2T7P538_POMCA</name>
<gene>
    <name evidence="2" type="ORF">C0Q70_11127</name>
</gene>
<evidence type="ECO:0000313" key="3">
    <source>
        <dbReference type="Proteomes" id="UP000245119"/>
    </source>
</evidence>
<keyword evidence="3" id="KW-1185">Reference proteome</keyword>